<evidence type="ECO:0000259" key="7">
    <source>
        <dbReference type="Pfam" id="PF03600"/>
    </source>
</evidence>
<evidence type="ECO:0000256" key="1">
    <source>
        <dbReference type="ARBA" id="ARBA00004141"/>
    </source>
</evidence>
<sequence>MSLSKNNVFDFFKKEPILCTALALALLTSIFSLPKMGYINFKVLILLFNLMVVEAAFSDLKVLDSIAISLLKKCKSKRGIEFSIVFITFIAAMIVTNDVALLTFVPITLIIGKKTNVSVMKLVILQTLAANLGSSFTPMGNPHNLYTYYLYEISPINFLKLTLPMTLLSIIFLIILMLRGKNEILQFKLEDIKIKNKNKVVCFSILLLIILLSVFQIVSYKWVFLITLIMVFCLDFKLLKKIDYSLLITFICFFIFTGNISHMDMFRNFMEKMLNGSLNTYLAGIFASQIISNVPATMLLAGFTQYPNELILALDIGGMGTLIASLASIISYRLYIGVYKEESNKYLKKFTAYNIIGLVVFIPVVYILNFILF</sequence>
<feature type="transmembrane region" description="Helical" evidence="6">
    <location>
        <begin position="84"/>
        <end position="111"/>
    </location>
</feature>
<evidence type="ECO:0000256" key="2">
    <source>
        <dbReference type="ARBA" id="ARBA00022448"/>
    </source>
</evidence>
<evidence type="ECO:0000313" key="8">
    <source>
        <dbReference type="EMBL" id="MPQ44826.1"/>
    </source>
</evidence>
<keyword evidence="9" id="KW-1185">Reference proteome</keyword>
<dbReference type="PANTHER" id="PTHR43568:SF1">
    <property type="entry name" value="P PROTEIN"/>
    <property type="match status" value="1"/>
</dbReference>
<dbReference type="PANTHER" id="PTHR43568">
    <property type="entry name" value="P PROTEIN"/>
    <property type="match status" value="1"/>
</dbReference>
<feature type="transmembrane region" description="Helical" evidence="6">
    <location>
        <begin position="222"/>
        <end position="239"/>
    </location>
</feature>
<feature type="transmembrane region" description="Helical" evidence="6">
    <location>
        <begin position="244"/>
        <end position="261"/>
    </location>
</feature>
<dbReference type="Proteomes" id="UP000430345">
    <property type="component" value="Unassembled WGS sequence"/>
</dbReference>
<feature type="transmembrane region" description="Helical" evidence="6">
    <location>
        <begin position="158"/>
        <end position="178"/>
    </location>
</feature>
<feature type="transmembrane region" description="Helical" evidence="6">
    <location>
        <begin position="42"/>
        <end position="63"/>
    </location>
</feature>
<keyword evidence="3 6" id="KW-0812">Transmembrane</keyword>
<feature type="transmembrane region" description="Helical" evidence="6">
    <location>
        <begin position="310"/>
        <end position="332"/>
    </location>
</feature>
<comment type="caution">
    <text evidence="8">The sequence shown here is derived from an EMBL/GenBank/DDBJ whole genome shotgun (WGS) entry which is preliminary data.</text>
</comment>
<dbReference type="GO" id="GO:0055085">
    <property type="term" value="P:transmembrane transport"/>
    <property type="evidence" value="ECO:0007669"/>
    <property type="project" value="InterPro"/>
</dbReference>
<evidence type="ECO:0000313" key="9">
    <source>
        <dbReference type="Proteomes" id="UP000430345"/>
    </source>
</evidence>
<evidence type="ECO:0000256" key="4">
    <source>
        <dbReference type="ARBA" id="ARBA00022989"/>
    </source>
</evidence>
<keyword evidence="4 6" id="KW-1133">Transmembrane helix</keyword>
<gene>
    <name evidence="8" type="ORF">GBZ86_13885</name>
</gene>
<feature type="transmembrane region" description="Helical" evidence="6">
    <location>
        <begin position="199"/>
        <end position="216"/>
    </location>
</feature>
<dbReference type="GO" id="GO:0016020">
    <property type="term" value="C:membrane"/>
    <property type="evidence" value="ECO:0007669"/>
    <property type="project" value="UniProtKB-SubCell"/>
</dbReference>
<feature type="transmembrane region" description="Helical" evidence="6">
    <location>
        <begin position="352"/>
        <end position="372"/>
    </location>
</feature>
<dbReference type="Pfam" id="PF03600">
    <property type="entry name" value="CitMHS"/>
    <property type="match status" value="1"/>
</dbReference>
<protein>
    <submittedName>
        <fullName evidence="8">Anion transporter</fullName>
    </submittedName>
</protein>
<keyword evidence="2" id="KW-0813">Transport</keyword>
<feature type="domain" description="Citrate transporter-like" evidence="7">
    <location>
        <begin position="19"/>
        <end position="301"/>
    </location>
</feature>
<evidence type="ECO:0000256" key="6">
    <source>
        <dbReference type="SAM" id="Phobius"/>
    </source>
</evidence>
<dbReference type="InterPro" id="IPR051475">
    <property type="entry name" value="Diverse_Ion_Transporter"/>
</dbReference>
<dbReference type="AlphaFoldDB" id="A0A6I1MMV7"/>
<evidence type="ECO:0000256" key="5">
    <source>
        <dbReference type="ARBA" id="ARBA00023136"/>
    </source>
</evidence>
<dbReference type="EMBL" id="WHJC01000329">
    <property type="protein sequence ID" value="MPQ44826.1"/>
    <property type="molecule type" value="Genomic_DNA"/>
</dbReference>
<dbReference type="InterPro" id="IPR004680">
    <property type="entry name" value="Cit_transptr-like_dom"/>
</dbReference>
<proteinExistence type="predicted"/>
<accession>A0A6I1MMV7</accession>
<name>A0A6I1MMV7_9CLOT</name>
<comment type="subcellular location">
    <subcellularLocation>
        <location evidence="1">Membrane</location>
        <topology evidence="1">Multi-pass membrane protein</topology>
    </subcellularLocation>
</comment>
<evidence type="ECO:0000256" key="3">
    <source>
        <dbReference type="ARBA" id="ARBA00022692"/>
    </source>
</evidence>
<organism evidence="8 9">
    <name type="scientific">Clostridium tarantellae</name>
    <dbReference type="NCBI Taxonomy" id="39493"/>
    <lineage>
        <taxon>Bacteria</taxon>
        <taxon>Bacillati</taxon>
        <taxon>Bacillota</taxon>
        <taxon>Clostridia</taxon>
        <taxon>Eubacteriales</taxon>
        <taxon>Clostridiaceae</taxon>
        <taxon>Clostridium</taxon>
    </lineage>
</organism>
<feature type="transmembrane region" description="Helical" evidence="6">
    <location>
        <begin position="281"/>
        <end position="303"/>
    </location>
</feature>
<reference evidence="8 9" key="1">
    <citation type="submission" date="2019-10" db="EMBL/GenBank/DDBJ databases">
        <title>The Genome Sequence of Clostridium tarantellae Isolated from Fish Brain.</title>
        <authorList>
            <person name="Bano L."/>
            <person name="Kiel M."/>
            <person name="Sales G."/>
            <person name="Doxey A.C."/>
            <person name="Mansfield M.J."/>
            <person name="Schiavone M."/>
            <person name="Rossetto O."/>
            <person name="Pirazzini M."/>
            <person name="Dobrindt U."/>
            <person name="Montecucco C."/>
        </authorList>
    </citation>
    <scope>NUCLEOTIDE SEQUENCE [LARGE SCALE GENOMIC DNA]</scope>
    <source>
        <strain evidence="8 9">DSM 3997</strain>
    </source>
</reference>
<keyword evidence="5 6" id="KW-0472">Membrane</keyword>